<sequence length="126" mass="14192">MMLEQNNISLISTKGLCLAIIFCTLGFVNTFAQGDKDRNLPDVPKTVDNPVNFENPESVNLDSKVELNTKQNNTSKEIKSATSQNPVRKENPIYKQGSDKDVKKEGMSTLSFNLFLYIVDKFKEDN</sequence>
<dbReference type="RefSeq" id="WP_376884603.1">
    <property type="nucleotide sequence ID" value="NZ_JBHUHR010000015.1"/>
</dbReference>
<name>A0ABW4VNV2_9BACT</name>
<comment type="caution">
    <text evidence="2">The sequence shown here is derived from an EMBL/GenBank/DDBJ whole genome shotgun (WGS) entry which is preliminary data.</text>
</comment>
<reference evidence="3" key="1">
    <citation type="journal article" date="2019" name="Int. J. Syst. Evol. Microbiol.">
        <title>The Global Catalogue of Microorganisms (GCM) 10K type strain sequencing project: providing services to taxonomists for standard genome sequencing and annotation.</title>
        <authorList>
            <consortium name="The Broad Institute Genomics Platform"/>
            <consortium name="The Broad Institute Genome Sequencing Center for Infectious Disease"/>
            <person name="Wu L."/>
            <person name="Ma J."/>
        </authorList>
    </citation>
    <scope>NUCLEOTIDE SEQUENCE [LARGE SCALE GENOMIC DNA]</scope>
    <source>
        <strain evidence="3">CGMCC 1.15180</strain>
    </source>
</reference>
<protein>
    <submittedName>
        <fullName evidence="2">Uncharacterized protein</fullName>
    </submittedName>
</protein>
<feature type="region of interest" description="Disordered" evidence="1">
    <location>
        <begin position="71"/>
        <end position="100"/>
    </location>
</feature>
<feature type="compositionally biased region" description="Basic and acidic residues" evidence="1">
    <location>
        <begin position="87"/>
        <end position="100"/>
    </location>
</feature>
<keyword evidence="3" id="KW-1185">Reference proteome</keyword>
<feature type="compositionally biased region" description="Polar residues" evidence="1">
    <location>
        <begin position="71"/>
        <end position="86"/>
    </location>
</feature>
<gene>
    <name evidence="2" type="ORF">ACFSKL_06615</name>
</gene>
<dbReference type="EMBL" id="JBHUHR010000015">
    <property type="protein sequence ID" value="MFD2034455.1"/>
    <property type="molecule type" value="Genomic_DNA"/>
</dbReference>
<accession>A0ABW4VNV2</accession>
<organism evidence="2 3">
    <name type="scientific">Belliella marina</name>
    <dbReference type="NCBI Taxonomy" id="1644146"/>
    <lineage>
        <taxon>Bacteria</taxon>
        <taxon>Pseudomonadati</taxon>
        <taxon>Bacteroidota</taxon>
        <taxon>Cytophagia</taxon>
        <taxon>Cytophagales</taxon>
        <taxon>Cyclobacteriaceae</taxon>
        <taxon>Belliella</taxon>
    </lineage>
</organism>
<dbReference type="Proteomes" id="UP001597361">
    <property type="component" value="Unassembled WGS sequence"/>
</dbReference>
<evidence type="ECO:0000256" key="1">
    <source>
        <dbReference type="SAM" id="MobiDB-lite"/>
    </source>
</evidence>
<evidence type="ECO:0000313" key="3">
    <source>
        <dbReference type="Proteomes" id="UP001597361"/>
    </source>
</evidence>
<proteinExistence type="predicted"/>
<evidence type="ECO:0000313" key="2">
    <source>
        <dbReference type="EMBL" id="MFD2034455.1"/>
    </source>
</evidence>